<evidence type="ECO:0000313" key="2">
    <source>
        <dbReference type="Proteomes" id="UP001153331"/>
    </source>
</evidence>
<dbReference type="EMBL" id="JAPHNI010000215">
    <property type="protein sequence ID" value="KAJ8114057.1"/>
    <property type="molecule type" value="Genomic_DNA"/>
</dbReference>
<dbReference type="Proteomes" id="UP001153331">
    <property type="component" value="Unassembled WGS sequence"/>
</dbReference>
<protein>
    <submittedName>
        <fullName evidence="1">Uncharacterized protein</fullName>
    </submittedName>
</protein>
<reference evidence="1" key="1">
    <citation type="submission" date="2022-11" db="EMBL/GenBank/DDBJ databases">
        <title>Genome Sequence of Boeremia exigua.</title>
        <authorList>
            <person name="Buettner E."/>
        </authorList>
    </citation>
    <scope>NUCLEOTIDE SEQUENCE</scope>
    <source>
        <strain evidence="1">CU02</strain>
    </source>
</reference>
<keyword evidence="2" id="KW-1185">Reference proteome</keyword>
<comment type="caution">
    <text evidence="1">The sequence shown here is derived from an EMBL/GenBank/DDBJ whole genome shotgun (WGS) entry which is preliminary data.</text>
</comment>
<accession>A0ACC2IG31</accession>
<sequence>MGSQTPQDQRRGPDESIAGTISAISAAAQGLVEGALDRQHQEDNDDDDGKDGSDLKIGGENTSGKLTLCLLTQSLIREGGRKRRKRSKNKKKSSVAHQTSPPRVALTDLFKNQPYPQGEIVAYAYRNENLQRTTDEELRHVSMVSNMDVEFLNDYRKAAEVHREVRQHVQAIAKPGVTMSQLADEIEDGVRALVGHQATETGDALKAGMGFPTGLCLNNVAAHWTPNPGNKDVVLQYDDVLSVDFGVHVNGRIVDSAFTIAHNPVYDDLLKAVKCATNTGLKEAGIDACMDHISACIQEVMESYEVTIKGKTIPIKAINNITGHNILRYKIHGDKQVPFVKTRTNQRMEEGDIFAIETFGSTGRGSIRDDVGVYGYGRNENVSARGLHHTSAKSLLKLIDDNFGTLVFSRRYLERVGAKNYHLGMKSLVANGIVEQYCPLVDVPGSYVAQFEHTVLLRPNCKEIISRGDDY</sequence>
<name>A0ACC2IG31_9PLEO</name>
<proteinExistence type="predicted"/>
<evidence type="ECO:0000313" key="1">
    <source>
        <dbReference type="EMBL" id="KAJ8114057.1"/>
    </source>
</evidence>
<organism evidence="1 2">
    <name type="scientific">Boeremia exigua</name>
    <dbReference type="NCBI Taxonomy" id="749465"/>
    <lineage>
        <taxon>Eukaryota</taxon>
        <taxon>Fungi</taxon>
        <taxon>Dikarya</taxon>
        <taxon>Ascomycota</taxon>
        <taxon>Pezizomycotina</taxon>
        <taxon>Dothideomycetes</taxon>
        <taxon>Pleosporomycetidae</taxon>
        <taxon>Pleosporales</taxon>
        <taxon>Pleosporineae</taxon>
        <taxon>Didymellaceae</taxon>
        <taxon>Boeremia</taxon>
    </lineage>
</organism>
<gene>
    <name evidence="1" type="ORF">OPT61_g3971</name>
</gene>